<accession>A0ABS9Q4A3</accession>
<sequence length="387" mass="41454">MATTGAVAALALVLTVVLPVVLPAVARDASGLRTLAGGLLPELVQARADGRRAPQAVLRSRTDIPREVPVVPAVAAPKHVDPGSAATPEDVRGATRLTWPLPASCTDVSSRARGARPPRLPARTGYSTDPASLGKGARLQRVYAVRDGRLSPLDGLGPADRCDRWRWEVLRSGIPAAHLVALDQVVLYDYPPEVLQDPSRQGGIRTGFFEPNPSDPTRYRLAFATGLGAQEQLLTMAHEVGHVVSLYPDRTRPSRDPRCPWVIDNAGTCAAAGTPLVAFYAGTYSAEQRSRISRLYADHRQPSADELQAFHATGPESFVSAYAATHPTEDFAESYAYWCLHGTSRDAPVEGASTAGLAKRAFFDAEARDGRLDARVCGPWRALASRG</sequence>
<evidence type="ECO:0000313" key="2">
    <source>
        <dbReference type="EMBL" id="MCG7322703.1"/>
    </source>
</evidence>
<keyword evidence="3" id="KW-1185">Reference proteome</keyword>
<dbReference type="Pfam" id="PF15887">
    <property type="entry name" value="Peptidase_Mx"/>
    <property type="match status" value="1"/>
</dbReference>
<gene>
    <name evidence="2" type="ORF">MHL29_12535</name>
</gene>
<reference evidence="2 3" key="1">
    <citation type="submission" date="2022-02" db="EMBL/GenBank/DDBJ databases">
        <title>Uncovering new skin microbiome diversity through culturing and metagenomics.</title>
        <authorList>
            <person name="Conlan S."/>
            <person name="Deming C."/>
            <person name="Nisc Comparative Sequencing Program N."/>
            <person name="Segre J.A."/>
        </authorList>
    </citation>
    <scope>NUCLEOTIDE SEQUENCE [LARGE SCALE GENOMIC DNA]</scope>
    <source>
        <strain evidence="2 3">ACRQZ</strain>
    </source>
</reference>
<name>A0ABS9Q4A3_9MICO</name>
<dbReference type="InterPro" id="IPR031321">
    <property type="entry name" value="UCP012641"/>
</dbReference>
<feature type="compositionally biased region" description="Low complexity" evidence="1">
    <location>
        <begin position="111"/>
        <end position="123"/>
    </location>
</feature>
<dbReference type="EMBL" id="JAKRCV010000043">
    <property type="protein sequence ID" value="MCG7322703.1"/>
    <property type="molecule type" value="Genomic_DNA"/>
</dbReference>
<dbReference type="RefSeq" id="WP_239265038.1">
    <property type="nucleotide sequence ID" value="NZ_DAMCVA010000058.1"/>
</dbReference>
<proteinExistence type="predicted"/>
<organism evidence="2 3">
    <name type="scientific">Arsenicicoccus bolidensis</name>
    <dbReference type="NCBI Taxonomy" id="229480"/>
    <lineage>
        <taxon>Bacteria</taxon>
        <taxon>Bacillati</taxon>
        <taxon>Actinomycetota</taxon>
        <taxon>Actinomycetes</taxon>
        <taxon>Micrococcales</taxon>
        <taxon>Intrasporangiaceae</taxon>
        <taxon>Arsenicicoccus</taxon>
    </lineage>
</organism>
<feature type="region of interest" description="Disordered" evidence="1">
    <location>
        <begin position="107"/>
        <end position="131"/>
    </location>
</feature>
<comment type="caution">
    <text evidence="2">The sequence shown here is derived from an EMBL/GenBank/DDBJ whole genome shotgun (WGS) entry which is preliminary data.</text>
</comment>
<evidence type="ECO:0000313" key="3">
    <source>
        <dbReference type="Proteomes" id="UP001521931"/>
    </source>
</evidence>
<protein>
    <submittedName>
        <fullName evidence="2">Zinc-binding metallopeptidase</fullName>
    </submittedName>
</protein>
<dbReference type="Proteomes" id="UP001521931">
    <property type="component" value="Unassembled WGS sequence"/>
</dbReference>
<evidence type="ECO:0000256" key="1">
    <source>
        <dbReference type="SAM" id="MobiDB-lite"/>
    </source>
</evidence>